<comment type="similarity">
    <text evidence="1">Belongs to the peptidase M13 family.</text>
</comment>
<comment type="caution">
    <text evidence="6">The sequence shown here is derived from an EMBL/GenBank/DDBJ whole genome shotgun (WGS) entry which is preliminary data.</text>
</comment>
<feature type="domain" description="Peptidase M13 N-terminal" evidence="5">
    <location>
        <begin position="156"/>
        <end position="230"/>
    </location>
</feature>
<keyword evidence="3" id="KW-1133">Transmembrane helix</keyword>
<keyword evidence="4" id="KW-0732">Signal</keyword>
<dbReference type="EMBL" id="WIXE01015120">
    <property type="protein sequence ID" value="KAK5973724.1"/>
    <property type="molecule type" value="Genomic_DNA"/>
</dbReference>
<dbReference type="GO" id="GO:0005886">
    <property type="term" value="C:plasma membrane"/>
    <property type="evidence" value="ECO:0007669"/>
    <property type="project" value="TreeGrafter"/>
</dbReference>
<dbReference type="SUPFAM" id="SSF55486">
    <property type="entry name" value="Metalloproteases ('zincins'), catalytic domain"/>
    <property type="match status" value="1"/>
</dbReference>
<dbReference type="InterPro" id="IPR000718">
    <property type="entry name" value="Peptidase_M13"/>
</dbReference>
<reference evidence="6 7" key="1">
    <citation type="submission" date="2019-10" db="EMBL/GenBank/DDBJ databases">
        <title>Assembly and Annotation for the nematode Trichostrongylus colubriformis.</title>
        <authorList>
            <person name="Martin J."/>
        </authorList>
    </citation>
    <scope>NUCLEOTIDE SEQUENCE [LARGE SCALE GENOMIC DNA]</scope>
    <source>
        <strain evidence="6">G859</strain>
        <tissue evidence="6">Whole worm</tissue>
    </source>
</reference>
<dbReference type="Pfam" id="PF05649">
    <property type="entry name" value="Peptidase_M13_N"/>
    <property type="match status" value="1"/>
</dbReference>
<protein>
    <recommendedName>
        <fullName evidence="5">Peptidase M13 N-terminal domain-containing protein</fullName>
    </recommendedName>
</protein>
<dbReference type="GO" id="GO:0004222">
    <property type="term" value="F:metalloendopeptidase activity"/>
    <property type="evidence" value="ECO:0007669"/>
    <property type="project" value="InterPro"/>
</dbReference>
<feature type="transmembrane region" description="Helical" evidence="3">
    <location>
        <begin position="70"/>
        <end position="92"/>
    </location>
</feature>
<keyword evidence="7" id="KW-1185">Reference proteome</keyword>
<evidence type="ECO:0000313" key="6">
    <source>
        <dbReference type="EMBL" id="KAK5973724.1"/>
    </source>
</evidence>
<feature type="chain" id="PRO_5043017965" description="Peptidase M13 N-terminal domain-containing protein" evidence="4">
    <location>
        <begin position="20"/>
        <end position="243"/>
    </location>
</feature>
<dbReference type="Proteomes" id="UP001331761">
    <property type="component" value="Unassembled WGS sequence"/>
</dbReference>
<proteinExistence type="inferred from homology"/>
<evidence type="ECO:0000256" key="4">
    <source>
        <dbReference type="SAM" id="SignalP"/>
    </source>
</evidence>
<gene>
    <name evidence="6" type="ORF">GCK32_009756</name>
</gene>
<dbReference type="AlphaFoldDB" id="A0AAN8IGD1"/>
<evidence type="ECO:0000256" key="1">
    <source>
        <dbReference type="ARBA" id="ARBA00007357"/>
    </source>
</evidence>
<sequence>MYRLTIRLLLSFCTQRLLPLFDGYKTAFGWMIELFSEMAIAERMQTETEEKHGLKGTVRWWRGRTSLERILMSILAFFILLTAVLIAVVLNMDTRQYDRKKIPTIEPPKESNLSTTQWTTTVPRPTPPPEPPVCTTVGCVRAANNIINALNTTVDPCDNFYEFACGSWNEDHPIPDDMSSFGTFSFVREQVRQQLRVLLEQEVSSPSVSINMARIAYKTCMNKTQLEELKTRYTRFSQLFTCN</sequence>
<dbReference type="Gene3D" id="1.10.1380.10">
    <property type="entry name" value="Neutral endopeptidase , domain2"/>
    <property type="match status" value="1"/>
</dbReference>
<name>A0AAN8IGD1_TRICO</name>
<evidence type="ECO:0000256" key="3">
    <source>
        <dbReference type="SAM" id="Phobius"/>
    </source>
</evidence>
<organism evidence="6 7">
    <name type="scientific">Trichostrongylus colubriformis</name>
    <name type="common">Black scour worm</name>
    <dbReference type="NCBI Taxonomy" id="6319"/>
    <lineage>
        <taxon>Eukaryota</taxon>
        <taxon>Metazoa</taxon>
        <taxon>Ecdysozoa</taxon>
        <taxon>Nematoda</taxon>
        <taxon>Chromadorea</taxon>
        <taxon>Rhabditida</taxon>
        <taxon>Rhabditina</taxon>
        <taxon>Rhabditomorpha</taxon>
        <taxon>Strongyloidea</taxon>
        <taxon>Trichostrongylidae</taxon>
        <taxon>Trichostrongylus</taxon>
    </lineage>
</organism>
<keyword evidence="3" id="KW-0472">Membrane</keyword>
<feature type="signal peptide" evidence="4">
    <location>
        <begin position="1"/>
        <end position="19"/>
    </location>
</feature>
<dbReference type="GO" id="GO:0016485">
    <property type="term" value="P:protein processing"/>
    <property type="evidence" value="ECO:0007669"/>
    <property type="project" value="TreeGrafter"/>
</dbReference>
<dbReference type="InterPro" id="IPR008753">
    <property type="entry name" value="Peptidase_M13_N"/>
</dbReference>
<evidence type="ECO:0000313" key="7">
    <source>
        <dbReference type="Proteomes" id="UP001331761"/>
    </source>
</evidence>
<dbReference type="Gene3D" id="3.40.390.10">
    <property type="entry name" value="Collagenase (Catalytic Domain)"/>
    <property type="match status" value="1"/>
</dbReference>
<evidence type="ECO:0000256" key="2">
    <source>
        <dbReference type="SAM" id="MobiDB-lite"/>
    </source>
</evidence>
<dbReference type="PANTHER" id="PTHR11733">
    <property type="entry name" value="ZINC METALLOPROTEASE FAMILY M13 NEPRILYSIN-RELATED"/>
    <property type="match status" value="1"/>
</dbReference>
<feature type="region of interest" description="Disordered" evidence="2">
    <location>
        <begin position="104"/>
        <end position="129"/>
    </location>
</feature>
<dbReference type="PROSITE" id="PS51885">
    <property type="entry name" value="NEPRILYSIN"/>
    <property type="match status" value="1"/>
</dbReference>
<dbReference type="InterPro" id="IPR042089">
    <property type="entry name" value="Peptidase_M13_dom_2"/>
</dbReference>
<keyword evidence="3" id="KW-0812">Transmembrane</keyword>
<dbReference type="PANTHER" id="PTHR11733:SF239">
    <property type="entry name" value="NEPRILYSIN-11"/>
    <property type="match status" value="1"/>
</dbReference>
<accession>A0AAN8IGD1</accession>
<dbReference type="InterPro" id="IPR024079">
    <property type="entry name" value="MetalloPept_cat_dom_sf"/>
</dbReference>
<evidence type="ECO:0000259" key="5">
    <source>
        <dbReference type="Pfam" id="PF05649"/>
    </source>
</evidence>